<dbReference type="EMBL" id="KQ981958">
    <property type="protein sequence ID" value="KYN31972.1"/>
    <property type="molecule type" value="Genomic_DNA"/>
</dbReference>
<sequence>MGTNRVRFHFIFSFELAAHSWQRVTNGEEAPDTRSCGRNGPYETRRCLLPSSAHPLSMPMLNSLHASADPGRRLAGKDFAAAKRGCEVRYKAVDHGGNATRGLFAFLSVDIAQLKSTSVVTRGHNRLRRKGLDLTKVNRQGFRTCPKPTRRFRASANRAYLNPFMDSSN</sequence>
<protein>
    <submittedName>
        <fullName evidence="1">Uncharacterized protein</fullName>
    </submittedName>
</protein>
<name>A0A195EVP4_9HYME</name>
<evidence type="ECO:0000313" key="1">
    <source>
        <dbReference type="EMBL" id="KYN31972.1"/>
    </source>
</evidence>
<dbReference type="AlphaFoldDB" id="A0A195EVP4"/>
<evidence type="ECO:0000313" key="2">
    <source>
        <dbReference type="Proteomes" id="UP000078541"/>
    </source>
</evidence>
<organism evidence="1 2">
    <name type="scientific">Trachymyrmex septentrionalis</name>
    <dbReference type="NCBI Taxonomy" id="34720"/>
    <lineage>
        <taxon>Eukaryota</taxon>
        <taxon>Metazoa</taxon>
        <taxon>Ecdysozoa</taxon>
        <taxon>Arthropoda</taxon>
        <taxon>Hexapoda</taxon>
        <taxon>Insecta</taxon>
        <taxon>Pterygota</taxon>
        <taxon>Neoptera</taxon>
        <taxon>Endopterygota</taxon>
        <taxon>Hymenoptera</taxon>
        <taxon>Apocrita</taxon>
        <taxon>Aculeata</taxon>
        <taxon>Formicoidea</taxon>
        <taxon>Formicidae</taxon>
        <taxon>Myrmicinae</taxon>
        <taxon>Trachymyrmex</taxon>
    </lineage>
</organism>
<proteinExistence type="predicted"/>
<accession>A0A195EVP4</accession>
<keyword evidence="2" id="KW-1185">Reference proteome</keyword>
<gene>
    <name evidence="1" type="ORF">ALC56_13725</name>
</gene>
<dbReference type="Proteomes" id="UP000078541">
    <property type="component" value="Unassembled WGS sequence"/>
</dbReference>
<reference evidence="1 2" key="1">
    <citation type="submission" date="2016-03" db="EMBL/GenBank/DDBJ databases">
        <title>Trachymyrmex septentrionalis WGS genome.</title>
        <authorList>
            <person name="Nygaard S."/>
            <person name="Hu H."/>
            <person name="Boomsma J."/>
            <person name="Zhang G."/>
        </authorList>
    </citation>
    <scope>NUCLEOTIDE SEQUENCE [LARGE SCALE GENOMIC DNA]</scope>
    <source>
        <strain evidence="1">Tsep2-gDNA-1</strain>
        <tissue evidence="1">Whole body</tissue>
    </source>
</reference>